<reference evidence="2" key="1">
    <citation type="submission" date="2023-03" db="EMBL/GenBank/DDBJ databases">
        <title>Massive genome expansion in bonnet fungi (Mycena s.s.) driven by repeated elements and novel gene families across ecological guilds.</title>
        <authorList>
            <consortium name="Lawrence Berkeley National Laboratory"/>
            <person name="Harder C.B."/>
            <person name="Miyauchi S."/>
            <person name="Viragh M."/>
            <person name="Kuo A."/>
            <person name="Thoen E."/>
            <person name="Andreopoulos B."/>
            <person name="Lu D."/>
            <person name="Skrede I."/>
            <person name="Drula E."/>
            <person name="Henrissat B."/>
            <person name="Morin E."/>
            <person name="Kohler A."/>
            <person name="Barry K."/>
            <person name="LaButti K."/>
            <person name="Morin E."/>
            <person name="Salamov A."/>
            <person name="Lipzen A."/>
            <person name="Mereny Z."/>
            <person name="Hegedus B."/>
            <person name="Baldrian P."/>
            <person name="Stursova M."/>
            <person name="Weitz H."/>
            <person name="Taylor A."/>
            <person name="Grigoriev I.V."/>
            <person name="Nagy L.G."/>
            <person name="Martin F."/>
            <person name="Kauserud H."/>
        </authorList>
    </citation>
    <scope>NUCLEOTIDE SEQUENCE</scope>
    <source>
        <strain evidence="2">CBHHK200</strain>
    </source>
</reference>
<accession>A0AAD6X4Z3</accession>
<evidence type="ECO:0000313" key="2">
    <source>
        <dbReference type="EMBL" id="KAJ7032334.1"/>
    </source>
</evidence>
<organism evidence="2 3">
    <name type="scientific">Mycena alexandri</name>
    <dbReference type="NCBI Taxonomy" id="1745969"/>
    <lineage>
        <taxon>Eukaryota</taxon>
        <taxon>Fungi</taxon>
        <taxon>Dikarya</taxon>
        <taxon>Basidiomycota</taxon>
        <taxon>Agaricomycotina</taxon>
        <taxon>Agaricomycetes</taxon>
        <taxon>Agaricomycetidae</taxon>
        <taxon>Agaricales</taxon>
        <taxon>Marasmiineae</taxon>
        <taxon>Mycenaceae</taxon>
        <taxon>Mycena</taxon>
    </lineage>
</organism>
<protein>
    <submittedName>
        <fullName evidence="2">Uncharacterized protein</fullName>
    </submittedName>
</protein>
<dbReference type="AlphaFoldDB" id="A0AAD6X4Z3"/>
<comment type="caution">
    <text evidence="2">The sequence shown here is derived from an EMBL/GenBank/DDBJ whole genome shotgun (WGS) entry which is preliminary data.</text>
</comment>
<feature type="compositionally biased region" description="Low complexity" evidence="1">
    <location>
        <begin position="119"/>
        <end position="136"/>
    </location>
</feature>
<feature type="region of interest" description="Disordered" evidence="1">
    <location>
        <begin position="104"/>
        <end position="172"/>
    </location>
</feature>
<dbReference type="Proteomes" id="UP001218188">
    <property type="component" value="Unassembled WGS sequence"/>
</dbReference>
<feature type="compositionally biased region" description="Polar residues" evidence="1">
    <location>
        <begin position="137"/>
        <end position="155"/>
    </location>
</feature>
<evidence type="ECO:0000313" key="3">
    <source>
        <dbReference type="Proteomes" id="UP001218188"/>
    </source>
</evidence>
<feature type="region of interest" description="Disordered" evidence="1">
    <location>
        <begin position="67"/>
        <end position="91"/>
    </location>
</feature>
<feature type="region of interest" description="Disordered" evidence="1">
    <location>
        <begin position="186"/>
        <end position="209"/>
    </location>
</feature>
<gene>
    <name evidence="2" type="ORF">C8F04DRAFT_1107911</name>
</gene>
<keyword evidence="3" id="KW-1185">Reference proteome</keyword>
<proteinExistence type="predicted"/>
<dbReference type="EMBL" id="JARJCM010000074">
    <property type="protein sequence ID" value="KAJ7032334.1"/>
    <property type="molecule type" value="Genomic_DNA"/>
</dbReference>
<sequence length="209" mass="22509">MIPHACTTPARAGTRYPLRLLSRGVPVAPLPGRRCEYREECACDDGDGACKEDSRELRRYIHRPAALNIAPRGSPHADPPLPATPPPVPRPKVYRARHRIHFPIRIHTASSAPASRTRTPSTNALSTSALSAPSTSQRPGSTPISTSTSATQYSARTPDKQKPQQRNAPPAAANIVALLFSFSSATSFSTPGKRTRCPRPGVPLGRQAR</sequence>
<feature type="compositionally biased region" description="Pro residues" evidence="1">
    <location>
        <begin position="77"/>
        <end position="90"/>
    </location>
</feature>
<name>A0AAD6X4Z3_9AGAR</name>
<feature type="compositionally biased region" description="Polar residues" evidence="1">
    <location>
        <begin position="108"/>
        <end position="118"/>
    </location>
</feature>
<evidence type="ECO:0000256" key="1">
    <source>
        <dbReference type="SAM" id="MobiDB-lite"/>
    </source>
</evidence>